<evidence type="ECO:0000313" key="2">
    <source>
        <dbReference type="EMBL" id="RBP71548.1"/>
    </source>
</evidence>
<dbReference type="PANTHER" id="PTHR11019:SF199">
    <property type="entry name" value="HTH-TYPE TRANSCRIPTIONAL REGULATOR NIMR"/>
    <property type="match status" value="1"/>
</dbReference>
<comment type="caution">
    <text evidence="2">The sequence shown here is derived from an EMBL/GenBank/DDBJ whole genome shotgun (WGS) entry which is preliminary data.</text>
</comment>
<gene>
    <name evidence="2" type="ORF">DFO65_105150</name>
</gene>
<dbReference type="InterPro" id="IPR014710">
    <property type="entry name" value="RmlC-like_jellyroll"/>
</dbReference>
<proteinExistence type="predicted"/>
<dbReference type="AlphaFoldDB" id="A0A366ILB2"/>
<dbReference type="Proteomes" id="UP000253509">
    <property type="component" value="Unassembled WGS sequence"/>
</dbReference>
<feature type="domain" description="HTH araC/xylS-type" evidence="1">
    <location>
        <begin position="149"/>
        <end position="246"/>
    </location>
</feature>
<dbReference type="SUPFAM" id="SSF51182">
    <property type="entry name" value="RmlC-like cupins"/>
    <property type="match status" value="1"/>
</dbReference>
<accession>A0A366ILB2</accession>
<keyword evidence="3" id="KW-1185">Reference proteome</keyword>
<evidence type="ECO:0000313" key="3">
    <source>
        <dbReference type="Proteomes" id="UP000253509"/>
    </source>
</evidence>
<dbReference type="Pfam" id="PF07883">
    <property type="entry name" value="Cupin_2"/>
    <property type="match status" value="1"/>
</dbReference>
<reference evidence="2 3" key="1">
    <citation type="submission" date="2018-06" db="EMBL/GenBank/DDBJ databases">
        <title>Freshwater and sediment microbial communities from various areas in North America, analyzing microbe dynamics in response to fracking.</title>
        <authorList>
            <person name="Lamendella R."/>
        </authorList>
    </citation>
    <scope>NUCLEOTIDE SEQUENCE [LARGE SCALE GENOMIC DNA]</scope>
    <source>
        <strain evidence="2 3">3b_TX</strain>
    </source>
</reference>
<dbReference type="GO" id="GO:0003700">
    <property type="term" value="F:DNA-binding transcription factor activity"/>
    <property type="evidence" value="ECO:0007669"/>
    <property type="project" value="InterPro"/>
</dbReference>
<dbReference type="Pfam" id="PF12833">
    <property type="entry name" value="HTH_18"/>
    <property type="match status" value="1"/>
</dbReference>
<dbReference type="Gene3D" id="1.10.10.60">
    <property type="entry name" value="Homeodomain-like"/>
    <property type="match status" value="1"/>
</dbReference>
<evidence type="ECO:0000259" key="1">
    <source>
        <dbReference type="PROSITE" id="PS01124"/>
    </source>
</evidence>
<protein>
    <submittedName>
        <fullName evidence="2">Cupin domain</fullName>
    </submittedName>
</protein>
<dbReference type="RefSeq" id="WP_113904053.1">
    <property type="nucleotide sequence ID" value="NZ_QNSB01000005.1"/>
</dbReference>
<name>A0A366ILB2_9MICO</name>
<organism evidence="2 3">
    <name type="scientific">Brevibacterium celere</name>
    <dbReference type="NCBI Taxonomy" id="225845"/>
    <lineage>
        <taxon>Bacteria</taxon>
        <taxon>Bacillati</taxon>
        <taxon>Actinomycetota</taxon>
        <taxon>Actinomycetes</taxon>
        <taxon>Micrococcales</taxon>
        <taxon>Brevibacteriaceae</taxon>
        <taxon>Brevibacterium</taxon>
    </lineage>
</organism>
<dbReference type="InterPro" id="IPR011051">
    <property type="entry name" value="RmlC_Cupin_sf"/>
</dbReference>
<dbReference type="InterPro" id="IPR013096">
    <property type="entry name" value="Cupin_2"/>
</dbReference>
<dbReference type="SMART" id="SM00342">
    <property type="entry name" value="HTH_ARAC"/>
    <property type="match status" value="1"/>
</dbReference>
<dbReference type="GO" id="GO:0043565">
    <property type="term" value="F:sequence-specific DNA binding"/>
    <property type="evidence" value="ECO:0007669"/>
    <property type="project" value="InterPro"/>
</dbReference>
<dbReference type="InterPro" id="IPR018060">
    <property type="entry name" value="HTH_AraC"/>
</dbReference>
<dbReference type="PANTHER" id="PTHR11019">
    <property type="entry name" value="HTH-TYPE TRANSCRIPTIONAL REGULATOR NIMR"/>
    <property type="match status" value="1"/>
</dbReference>
<dbReference type="Gene3D" id="2.60.120.10">
    <property type="entry name" value="Jelly Rolls"/>
    <property type="match status" value="1"/>
</dbReference>
<dbReference type="PROSITE" id="PS01124">
    <property type="entry name" value="HTH_ARAC_FAMILY_2"/>
    <property type="match status" value="1"/>
</dbReference>
<dbReference type="EMBL" id="QNSB01000005">
    <property type="protein sequence ID" value="RBP71548.1"/>
    <property type="molecule type" value="Genomic_DNA"/>
</dbReference>
<sequence>MRTRPARHRLLPPDTADPHRAVRFDGHAVHSHDHPQLIHVVSGSVVVDVGTEAVALGRGCSLWLATGVPHAVRSQRDSIILGPQLSSGTEPPDRWLLLERNETLGELALLILARSPMSAAEIPRFRAALDEHLRDLAADDLFVPEVRHPRIRTLATDPLILRSPLTSLAAARGLSTRHLERLIRAETGMTFVAWRTRRRINQALRLIRAGAGRSAAARAVGYQSSDGLLKAIERLTGLSREDLREDLSGAVRDWCRQRRSAPASVLTE</sequence>